<proteinExistence type="predicted"/>
<dbReference type="OrthoDB" id="62798at2759"/>
<protein>
    <recommendedName>
        <fullName evidence="1">Inositol polyphosphate-related phosphatase domain-containing protein</fullName>
    </recommendedName>
</protein>
<reference evidence="2" key="1">
    <citation type="journal article" date="2021" name="Mol. Ecol. Resour.">
        <title>Apolygus lucorum genome provides insights into omnivorousness and mesophyll feeding.</title>
        <authorList>
            <person name="Liu Y."/>
            <person name="Liu H."/>
            <person name="Wang H."/>
            <person name="Huang T."/>
            <person name="Liu B."/>
            <person name="Yang B."/>
            <person name="Yin L."/>
            <person name="Li B."/>
            <person name="Zhang Y."/>
            <person name="Zhang S."/>
            <person name="Jiang F."/>
            <person name="Zhang X."/>
            <person name="Ren Y."/>
            <person name="Wang B."/>
            <person name="Wang S."/>
            <person name="Lu Y."/>
            <person name="Wu K."/>
            <person name="Fan W."/>
            <person name="Wang G."/>
        </authorList>
    </citation>
    <scope>NUCLEOTIDE SEQUENCE</scope>
    <source>
        <strain evidence="2">12Hb</strain>
    </source>
</reference>
<keyword evidence="3" id="KW-1185">Reference proteome</keyword>
<dbReference type="Proteomes" id="UP000466442">
    <property type="component" value="Unassembled WGS sequence"/>
</dbReference>
<dbReference type="PANTHER" id="PTHR11200:SF275">
    <property type="entry name" value="LD06095P"/>
    <property type="match status" value="1"/>
</dbReference>
<dbReference type="EMBL" id="WIXP02000007">
    <property type="protein sequence ID" value="KAF6208020.1"/>
    <property type="molecule type" value="Genomic_DNA"/>
</dbReference>
<dbReference type="InterPro" id="IPR000300">
    <property type="entry name" value="IPPc"/>
</dbReference>
<dbReference type="GO" id="GO:0004439">
    <property type="term" value="F:phosphatidylinositol-4,5-bisphosphate 5-phosphatase activity"/>
    <property type="evidence" value="ECO:0007669"/>
    <property type="project" value="TreeGrafter"/>
</dbReference>
<organism evidence="2 3">
    <name type="scientific">Apolygus lucorum</name>
    <name type="common">Small green plant bug</name>
    <name type="synonym">Lygocoris lucorum</name>
    <dbReference type="NCBI Taxonomy" id="248454"/>
    <lineage>
        <taxon>Eukaryota</taxon>
        <taxon>Metazoa</taxon>
        <taxon>Ecdysozoa</taxon>
        <taxon>Arthropoda</taxon>
        <taxon>Hexapoda</taxon>
        <taxon>Insecta</taxon>
        <taxon>Pterygota</taxon>
        <taxon>Neoptera</taxon>
        <taxon>Paraneoptera</taxon>
        <taxon>Hemiptera</taxon>
        <taxon>Heteroptera</taxon>
        <taxon>Panheteroptera</taxon>
        <taxon>Cimicomorpha</taxon>
        <taxon>Miridae</taxon>
        <taxon>Mirini</taxon>
        <taxon>Apolygus</taxon>
    </lineage>
</organism>
<dbReference type="PANTHER" id="PTHR11200">
    <property type="entry name" value="INOSITOL 5-PHOSPHATASE"/>
    <property type="match status" value="1"/>
</dbReference>
<accession>A0A8S9XG37</accession>
<feature type="domain" description="Inositol polyphosphate-related phosphatase" evidence="1">
    <location>
        <begin position="49"/>
        <end position="337"/>
    </location>
</feature>
<evidence type="ECO:0000313" key="3">
    <source>
        <dbReference type="Proteomes" id="UP000466442"/>
    </source>
</evidence>
<evidence type="ECO:0000259" key="1">
    <source>
        <dbReference type="SMART" id="SM00128"/>
    </source>
</evidence>
<dbReference type="SMART" id="SM00128">
    <property type="entry name" value="IPPc"/>
    <property type="match status" value="1"/>
</dbReference>
<dbReference type="SUPFAM" id="SSF56219">
    <property type="entry name" value="DNase I-like"/>
    <property type="match status" value="1"/>
</dbReference>
<dbReference type="AlphaFoldDB" id="A0A8S9XG37"/>
<dbReference type="Pfam" id="PF22669">
    <property type="entry name" value="Exo_endo_phos2"/>
    <property type="match status" value="1"/>
</dbReference>
<dbReference type="Gene3D" id="3.60.10.10">
    <property type="entry name" value="Endonuclease/exonuclease/phosphatase"/>
    <property type="match status" value="1"/>
</dbReference>
<comment type="caution">
    <text evidence="2">The sequence shown here is derived from an EMBL/GenBank/DDBJ whole genome shotgun (WGS) entry which is preliminary data.</text>
</comment>
<dbReference type="GO" id="GO:0046856">
    <property type="term" value="P:phosphatidylinositol dephosphorylation"/>
    <property type="evidence" value="ECO:0007669"/>
    <property type="project" value="InterPro"/>
</dbReference>
<evidence type="ECO:0000313" key="2">
    <source>
        <dbReference type="EMBL" id="KAF6208020.1"/>
    </source>
</evidence>
<gene>
    <name evidence="2" type="ORF">GE061_016469</name>
</gene>
<dbReference type="InterPro" id="IPR046985">
    <property type="entry name" value="IP5"/>
</dbReference>
<sequence length="337" mass="38352">MANGLKKWLNELSLLSEKQKFFQDPRKMRGAFEVVVCAAWLASLTAEPPALTLHVATWNVNGQSPPDNLYKLLGQRNPDNPEPDIVVLGLQEVTITPQFIFSDKWSKQVDDILSGSYTKVGTEAMVGVIMNIYVKRDHDWALGQVEGSTVKTGFGGLYGNKGAVLISFSLHEKKFTFINCHLPAHDDGLEKRIEDYHTIESRRSSKCSQPQDYIFWIGDLNFRIGDRSLGANRIQHMVQKGRQDEVLEKDELTHLMSTGQIFRGWSEPPISFRPTFKIIPEKGTYNLKRRPAWTDRLLFMSETGQDIVNTYYNSSDEFLDSDHKPVIGLFDVWVDLP</sequence>
<name>A0A8S9XG37_APOLU</name>
<dbReference type="InterPro" id="IPR036691">
    <property type="entry name" value="Endo/exonu/phosph_ase_sf"/>
</dbReference>